<dbReference type="NCBIfam" id="TIGR02937">
    <property type="entry name" value="sigma70-ECF"/>
    <property type="match status" value="1"/>
</dbReference>
<dbReference type="GO" id="GO:0006352">
    <property type="term" value="P:DNA-templated transcription initiation"/>
    <property type="evidence" value="ECO:0007669"/>
    <property type="project" value="InterPro"/>
</dbReference>
<evidence type="ECO:0000256" key="3">
    <source>
        <dbReference type="ARBA" id="ARBA00023082"/>
    </source>
</evidence>
<dbReference type="SUPFAM" id="SSF88946">
    <property type="entry name" value="Sigma2 domain of RNA polymerase sigma factors"/>
    <property type="match status" value="1"/>
</dbReference>
<dbReference type="InterPro" id="IPR007627">
    <property type="entry name" value="RNA_pol_sigma70_r2"/>
</dbReference>
<evidence type="ECO:0000256" key="1">
    <source>
        <dbReference type="ARBA" id="ARBA00010641"/>
    </source>
</evidence>
<reference evidence="8" key="2">
    <citation type="submission" date="2020-09" db="EMBL/GenBank/DDBJ databases">
        <authorList>
            <person name="Sun Q."/>
            <person name="Zhou Y."/>
        </authorList>
    </citation>
    <scope>NUCLEOTIDE SEQUENCE</scope>
    <source>
        <strain evidence="8">CGMCC 1.12160</strain>
    </source>
</reference>
<reference evidence="8" key="1">
    <citation type="journal article" date="2014" name="Int. J. Syst. Evol. Microbiol.">
        <title>Complete genome sequence of Corynebacterium casei LMG S-19264T (=DSM 44701T), isolated from a smear-ripened cheese.</title>
        <authorList>
            <consortium name="US DOE Joint Genome Institute (JGI-PGF)"/>
            <person name="Walter F."/>
            <person name="Albersmeier A."/>
            <person name="Kalinowski J."/>
            <person name="Ruckert C."/>
        </authorList>
    </citation>
    <scope>NUCLEOTIDE SEQUENCE</scope>
    <source>
        <strain evidence="8">CGMCC 1.12160</strain>
    </source>
</reference>
<evidence type="ECO:0000256" key="2">
    <source>
        <dbReference type="ARBA" id="ARBA00023015"/>
    </source>
</evidence>
<dbReference type="Proteomes" id="UP000605670">
    <property type="component" value="Unassembled WGS sequence"/>
</dbReference>
<comment type="similarity">
    <text evidence="1">Belongs to the sigma-70 factor family. ECF subfamily.</text>
</comment>
<dbReference type="RefSeq" id="WP_188428218.1">
    <property type="nucleotide sequence ID" value="NZ_BAABKH010000015.1"/>
</dbReference>
<dbReference type="GO" id="GO:0003677">
    <property type="term" value="F:DNA binding"/>
    <property type="evidence" value="ECO:0007669"/>
    <property type="project" value="UniProtKB-KW"/>
</dbReference>
<dbReference type="InterPro" id="IPR039425">
    <property type="entry name" value="RNA_pol_sigma-70-like"/>
</dbReference>
<dbReference type="SUPFAM" id="SSF88659">
    <property type="entry name" value="Sigma3 and sigma4 domains of RNA polymerase sigma factors"/>
    <property type="match status" value="1"/>
</dbReference>
<keyword evidence="9" id="KW-1185">Reference proteome</keyword>
<dbReference type="Pfam" id="PF08281">
    <property type="entry name" value="Sigma70_r4_2"/>
    <property type="match status" value="1"/>
</dbReference>
<dbReference type="Gene3D" id="1.10.10.10">
    <property type="entry name" value="Winged helix-like DNA-binding domain superfamily/Winged helix DNA-binding domain"/>
    <property type="match status" value="1"/>
</dbReference>
<keyword evidence="4" id="KW-0238">DNA-binding</keyword>
<keyword evidence="3" id="KW-0731">Sigma factor</keyword>
<dbReference type="Gene3D" id="1.10.1740.10">
    <property type="match status" value="1"/>
</dbReference>
<dbReference type="PANTHER" id="PTHR43133">
    <property type="entry name" value="RNA POLYMERASE ECF-TYPE SIGMA FACTO"/>
    <property type="match status" value="1"/>
</dbReference>
<dbReference type="Pfam" id="PF04542">
    <property type="entry name" value="Sigma70_r2"/>
    <property type="match status" value="1"/>
</dbReference>
<keyword evidence="5" id="KW-0804">Transcription</keyword>
<comment type="caution">
    <text evidence="8">The sequence shown here is derived from an EMBL/GenBank/DDBJ whole genome shotgun (WGS) entry which is preliminary data.</text>
</comment>
<evidence type="ECO:0000313" key="8">
    <source>
        <dbReference type="EMBL" id="GGF42003.1"/>
    </source>
</evidence>
<dbReference type="EMBL" id="BMEM01000001">
    <property type="protein sequence ID" value="GGF42003.1"/>
    <property type="molecule type" value="Genomic_DNA"/>
</dbReference>
<evidence type="ECO:0000256" key="4">
    <source>
        <dbReference type="ARBA" id="ARBA00023125"/>
    </source>
</evidence>
<dbReference type="InterPro" id="IPR036388">
    <property type="entry name" value="WH-like_DNA-bd_sf"/>
</dbReference>
<dbReference type="InterPro" id="IPR013325">
    <property type="entry name" value="RNA_pol_sigma_r2"/>
</dbReference>
<dbReference type="GO" id="GO:0000428">
    <property type="term" value="C:DNA-directed RNA polymerase complex"/>
    <property type="evidence" value="ECO:0007669"/>
    <property type="project" value="UniProtKB-KW"/>
</dbReference>
<evidence type="ECO:0000259" key="7">
    <source>
        <dbReference type="Pfam" id="PF08281"/>
    </source>
</evidence>
<dbReference type="InterPro" id="IPR013249">
    <property type="entry name" value="RNA_pol_sigma70_r4_t2"/>
</dbReference>
<dbReference type="PANTHER" id="PTHR43133:SF50">
    <property type="entry name" value="ECF RNA POLYMERASE SIGMA FACTOR SIGM"/>
    <property type="match status" value="1"/>
</dbReference>
<dbReference type="NCBIfam" id="TIGR02983">
    <property type="entry name" value="SigE-fam_strep"/>
    <property type="match status" value="1"/>
</dbReference>
<evidence type="ECO:0000256" key="5">
    <source>
        <dbReference type="ARBA" id="ARBA00023163"/>
    </source>
</evidence>
<proteinExistence type="inferred from homology"/>
<gene>
    <name evidence="8" type="ORF">GCM10011366_07190</name>
</gene>
<dbReference type="InterPro" id="IPR014284">
    <property type="entry name" value="RNA_pol_sigma-70_dom"/>
</dbReference>
<feature type="domain" description="RNA polymerase sigma factor 70 region 4 type 2" evidence="7">
    <location>
        <begin position="109"/>
        <end position="156"/>
    </location>
</feature>
<accession>A0A917BHS8</accession>
<protein>
    <submittedName>
        <fullName evidence="8">DNA-directed RNA polymerase sigma-70 factor</fullName>
    </submittedName>
</protein>
<dbReference type="AlphaFoldDB" id="A0A917BHS8"/>
<evidence type="ECO:0000313" key="9">
    <source>
        <dbReference type="Proteomes" id="UP000605670"/>
    </source>
</evidence>
<dbReference type="GO" id="GO:0016987">
    <property type="term" value="F:sigma factor activity"/>
    <property type="evidence" value="ECO:0007669"/>
    <property type="project" value="UniProtKB-KW"/>
</dbReference>
<sequence length="178" mass="19714">MAIAVEDDFAAFVRAHQRGLLRAAYLVCGDRAQAEDAVQEAFAKLASRWQKVREGNPDAYVRRVVYHDVVSGWRRWGRRQSPADPVEVGVLMERRGVDDPLESWVEGAEVRAALAQLPPRQRAVMVLRYYEDLSEAQIAEALGIAPGTVKTLARGALVNLRRLLPGVAPVLSVEGGEW</sequence>
<keyword evidence="8" id="KW-0240">DNA-directed RNA polymerase</keyword>
<dbReference type="InterPro" id="IPR014325">
    <property type="entry name" value="RNA_pol_sigma-E_actinobac"/>
</dbReference>
<keyword evidence="2" id="KW-0805">Transcription regulation</keyword>
<evidence type="ECO:0000259" key="6">
    <source>
        <dbReference type="Pfam" id="PF04542"/>
    </source>
</evidence>
<feature type="domain" description="RNA polymerase sigma-70 region 2" evidence="6">
    <location>
        <begin position="12"/>
        <end position="77"/>
    </location>
</feature>
<dbReference type="CDD" id="cd06171">
    <property type="entry name" value="Sigma70_r4"/>
    <property type="match status" value="1"/>
</dbReference>
<dbReference type="InterPro" id="IPR013324">
    <property type="entry name" value="RNA_pol_sigma_r3/r4-like"/>
</dbReference>
<name>A0A917BHS8_9MICO</name>
<organism evidence="8 9">
    <name type="scientific">Ornithinimicrobium tianjinense</name>
    <dbReference type="NCBI Taxonomy" id="1195761"/>
    <lineage>
        <taxon>Bacteria</taxon>
        <taxon>Bacillati</taxon>
        <taxon>Actinomycetota</taxon>
        <taxon>Actinomycetes</taxon>
        <taxon>Micrococcales</taxon>
        <taxon>Ornithinimicrobiaceae</taxon>
        <taxon>Ornithinimicrobium</taxon>
    </lineage>
</organism>